<dbReference type="KEGG" id="pfj:MYCFIDRAFT_78338"/>
<keyword evidence="2" id="KW-1185">Reference proteome</keyword>
<accession>M3ANC4</accession>
<gene>
    <name evidence="1" type="ORF">MYCFIDRAFT_78338</name>
</gene>
<dbReference type="RefSeq" id="XP_007930733.1">
    <property type="nucleotide sequence ID" value="XM_007932542.1"/>
</dbReference>
<protein>
    <submittedName>
        <fullName evidence="1">Uncharacterized protein</fullName>
    </submittedName>
</protein>
<proteinExistence type="predicted"/>
<name>M3ANC4_PSEFD</name>
<dbReference type="OrthoDB" id="10582114at2759"/>
<evidence type="ECO:0000313" key="1">
    <source>
        <dbReference type="EMBL" id="EME78628.1"/>
    </source>
</evidence>
<evidence type="ECO:0000313" key="2">
    <source>
        <dbReference type="Proteomes" id="UP000016932"/>
    </source>
</evidence>
<dbReference type="AlphaFoldDB" id="M3ANC4"/>
<dbReference type="VEuPathDB" id="FungiDB:MYCFIDRAFT_78338"/>
<dbReference type="Proteomes" id="UP000016932">
    <property type="component" value="Unassembled WGS sequence"/>
</dbReference>
<organism evidence="1 2">
    <name type="scientific">Pseudocercospora fijiensis (strain CIRAD86)</name>
    <name type="common">Black leaf streak disease fungus</name>
    <name type="synonym">Mycosphaerella fijiensis</name>
    <dbReference type="NCBI Taxonomy" id="383855"/>
    <lineage>
        <taxon>Eukaryota</taxon>
        <taxon>Fungi</taxon>
        <taxon>Dikarya</taxon>
        <taxon>Ascomycota</taxon>
        <taxon>Pezizomycotina</taxon>
        <taxon>Dothideomycetes</taxon>
        <taxon>Dothideomycetidae</taxon>
        <taxon>Mycosphaerellales</taxon>
        <taxon>Mycosphaerellaceae</taxon>
        <taxon>Pseudocercospora</taxon>
    </lineage>
</organism>
<dbReference type="GeneID" id="19341442"/>
<dbReference type="EMBL" id="KB446563">
    <property type="protein sequence ID" value="EME78628.1"/>
    <property type="molecule type" value="Genomic_DNA"/>
</dbReference>
<sequence length="182" mass="20703">MKARLKRVRPGSSSTTIRVLSWSAKHKASGHGSWRRMQIYRGDPGMHISNQLWYSNRASLNTSSSEELNDFNPLFYDTDRAIFYRSPFEITTLTSPCLDAETWISAKDILKECKGSWRRMRLFGFDARSRKVQVYGLGGKARKSAVIAFEVEGGVTAGELISILRKWLKEHANQSNGSIWEP</sequence>
<reference evidence="1 2" key="1">
    <citation type="journal article" date="2012" name="PLoS Pathog.">
        <title>Diverse lifestyles and strategies of plant pathogenesis encoded in the genomes of eighteen Dothideomycetes fungi.</title>
        <authorList>
            <person name="Ohm R.A."/>
            <person name="Feau N."/>
            <person name="Henrissat B."/>
            <person name="Schoch C.L."/>
            <person name="Horwitz B.A."/>
            <person name="Barry K.W."/>
            <person name="Condon B.J."/>
            <person name="Copeland A.C."/>
            <person name="Dhillon B."/>
            <person name="Glaser F."/>
            <person name="Hesse C.N."/>
            <person name="Kosti I."/>
            <person name="LaButti K."/>
            <person name="Lindquist E.A."/>
            <person name="Lucas S."/>
            <person name="Salamov A.A."/>
            <person name="Bradshaw R.E."/>
            <person name="Ciuffetti L."/>
            <person name="Hamelin R.C."/>
            <person name="Kema G.H.J."/>
            <person name="Lawrence C."/>
            <person name="Scott J.A."/>
            <person name="Spatafora J.W."/>
            <person name="Turgeon B.G."/>
            <person name="de Wit P.J.G.M."/>
            <person name="Zhong S."/>
            <person name="Goodwin S.B."/>
            <person name="Grigoriev I.V."/>
        </authorList>
    </citation>
    <scope>NUCLEOTIDE SEQUENCE [LARGE SCALE GENOMIC DNA]</scope>
    <source>
        <strain evidence="1 2">CIRAD86</strain>
    </source>
</reference>
<dbReference type="HOGENOM" id="CLU_1482629_0_0_1"/>